<accession>A0ACC1X3D6</accession>
<comment type="caution">
    <text evidence="1">The sequence shown here is derived from an EMBL/GenBank/DDBJ whole genome shotgun (WGS) entry which is preliminary data.</text>
</comment>
<proteinExistence type="predicted"/>
<gene>
    <name evidence="1" type="ORF">OWV82_022369</name>
</gene>
<sequence>MSRRYDSRTTIFSPEGRLYQVEYAMEAIGNAGSAIGILSKDGVVLVGEKKVVKRSAGYQESTPLITWPPARGSPYSAVRFTRAPFPRGIPGVFTRELPPAALFPDP</sequence>
<evidence type="ECO:0000313" key="2">
    <source>
        <dbReference type="Proteomes" id="UP001164539"/>
    </source>
</evidence>
<dbReference type="EMBL" id="CM051405">
    <property type="protein sequence ID" value="KAJ4705618.1"/>
    <property type="molecule type" value="Genomic_DNA"/>
</dbReference>
<reference evidence="1 2" key="1">
    <citation type="journal article" date="2023" name="Science">
        <title>Complex scaffold remodeling in plant triterpene biosynthesis.</title>
        <authorList>
            <person name="De La Pena R."/>
            <person name="Hodgson H."/>
            <person name="Liu J.C."/>
            <person name="Stephenson M.J."/>
            <person name="Martin A.C."/>
            <person name="Owen C."/>
            <person name="Harkess A."/>
            <person name="Leebens-Mack J."/>
            <person name="Jimenez L.E."/>
            <person name="Osbourn A."/>
            <person name="Sattely E.S."/>
        </authorList>
    </citation>
    <scope>NUCLEOTIDE SEQUENCE [LARGE SCALE GENOMIC DNA]</scope>
    <source>
        <strain evidence="2">cv. JPN11</strain>
        <tissue evidence="1">Leaf</tissue>
    </source>
</reference>
<evidence type="ECO:0000313" key="1">
    <source>
        <dbReference type="EMBL" id="KAJ4705618.1"/>
    </source>
</evidence>
<name>A0ACC1X3D6_MELAZ</name>
<protein>
    <submittedName>
        <fullName evidence="1">Proteasome subunit alpha type</fullName>
    </submittedName>
</protein>
<keyword evidence="2" id="KW-1185">Reference proteome</keyword>
<dbReference type="Proteomes" id="UP001164539">
    <property type="component" value="Chromosome 12"/>
</dbReference>
<organism evidence="1 2">
    <name type="scientific">Melia azedarach</name>
    <name type="common">Chinaberry tree</name>
    <dbReference type="NCBI Taxonomy" id="155640"/>
    <lineage>
        <taxon>Eukaryota</taxon>
        <taxon>Viridiplantae</taxon>
        <taxon>Streptophyta</taxon>
        <taxon>Embryophyta</taxon>
        <taxon>Tracheophyta</taxon>
        <taxon>Spermatophyta</taxon>
        <taxon>Magnoliopsida</taxon>
        <taxon>eudicotyledons</taxon>
        <taxon>Gunneridae</taxon>
        <taxon>Pentapetalae</taxon>
        <taxon>rosids</taxon>
        <taxon>malvids</taxon>
        <taxon>Sapindales</taxon>
        <taxon>Meliaceae</taxon>
        <taxon>Melia</taxon>
    </lineage>
</organism>
<keyword evidence="1" id="KW-0647">Proteasome</keyword>